<dbReference type="PANTHER" id="PTHR10039">
    <property type="entry name" value="AMELOGENIN"/>
    <property type="match status" value="1"/>
</dbReference>
<organism evidence="2 3">
    <name type="scientific">Pelistega ratti</name>
    <dbReference type="NCBI Taxonomy" id="2652177"/>
    <lineage>
        <taxon>Bacteria</taxon>
        <taxon>Pseudomonadati</taxon>
        <taxon>Pseudomonadota</taxon>
        <taxon>Betaproteobacteria</taxon>
        <taxon>Burkholderiales</taxon>
        <taxon>Alcaligenaceae</taxon>
        <taxon>Pelistega</taxon>
    </lineage>
</organism>
<feature type="domain" description="NACHT" evidence="1">
    <location>
        <begin position="361"/>
        <end position="490"/>
    </location>
</feature>
<dbReference type="Proteomes" id="UP000477651">
    <property type="component" value="Unassembled WGS sequence"/>
</dbReference>
<gene>
    <name evidence="2" type="ORF">F9B74_09685</name>
</gene>
<dbReference type="Gene3D" id="3.40.50.300">
    <property type="entry name" value="P-loop containing nucleotide triphosphate hydrolases"/>
    <property type="match status" value="1"/>
</dbReference>
<dbReference type="Pfam" id="PF01637">
    <property type="entry name" value="ATPase_2"/>
    <property type="match status" value="1"/>
</dbReference>
<reference evidence="2 3" key="1">
    <citation type="submission" date="2020-02" db="EMBL/GenBank/DDBJ databases">
        <title>Pelistega sp. NLN82 were isolated from wild rodents of the Hainan Island.</title>
        <authorList>
            <person name="Niu N."/>
            <person name="Zhou J."/>
        </authorList>
    </citation>
    <scope>NUCLEOTIDE SEQUENCE [LARGE SCALE GENOMIC DNA]</scope>
    <source>
        <strain evidence="2 3">NLN82</strain>
    </source>
</reference>
<protein>
    <submittedName>
        <fullName evidence="2">NACHT domain-containing protein</fullName>
    </submittedName>
</protein>
<evidence type="ECO:0000313" key="3">
    <source>
        <dbReference type="Proteomes" id="UP000477651"/>
    </source>
</evidence>
<dbReference type="GO" id="GO:0005524">
    <property type="term" value="F:ATP binding"/>
    <property type="evidence" value="ECO:0007669"/>
    <property type="project" value="InterPro"/>
</dbReference>
<evidence type="ECO:0000313" key="2">
    <source>
        <dbReference type="EMBL" id="NEN76574.1"/>
    </source>
</evidence>
<dbReference type="InterPro" id="IPR007111">
    <property type="entry name" value="NACHT_NTPase"/>
</dbReference>
<dbReference type="InterPro" id="IPR027417">
    <property type="entry name" value="P-loop_NTPase"/>
</dbReference>
<dbReference type="PROSITE" id="PS50837">
    <property type="entry name" value="NACHT"/>
    <property type="match status" value="1"/>
</dbReference>
<dbReference type="AlphaFoldDB" id="A0A6L9YA28"/>
<evidence type="ECO:0000259" key="1">
    <source>
        <dbReference type="PROSITE" id="PS50837"/>
    </source>
</evidence>
<sequence>MNLQEIVNFGECGYIEYKSEWYWDLNTNSPKDTDWGEFIKDVLALINANSSSIEKTRYLVIGYDESNNDYYNFNLTDENYPNLSKKMKDKLRNFISEFSKIKFKLELKKTNKGNIILISIEQPIMLHALSKNIKTRTIEYPKNTVLGRVHNEGNYGKYDSVGILSEEEKEEIKSKLQQPLNNFSTKRRKKSIQATINSYLEVNNSFKLNNDTSKNSDELDKYYEFYELIGTSEQYFLYISDISIKATIDKFKKDIFSKLDNKLIELIVLTDAPKETTKNRRKENLEKYLKESKINHFKIHFIDDFGKDFLYRDHIEPFLFDKDYQNTKYFIDSHVTSKERPSEELKASEVISSWFQEEDNPVIVLTGEGGIGKTTLAKYFLNNTLKNLTDDKQYVLFLDSATLVGKLKESRIHSIYDLYKVDTDEKKSPSFTDSLFKLSIDNGSFIIVLDGLDEIISKLGDDFQLISFLERIYQDYCFNLSKTKIIITCRDSVWEEAVSGKKIAHLPPKSIYSMKAFNFEQVEEFFRTCFKNEQDSDKLEKKAKSFVEKLITTTGNKSNENIYSPFILDRIREIILDNISEQQLEDLFDDSYNLDSLCFSKSNRNDYFIYSVCKREIIKTQITVEDQIKLLCSLCKYNDLLSHYEFCNELKNILNRKATKQDEHSFISHPFIYSNDSRTKIGLKYDFLKDFFLKF</sequence>
<comment type="caution">
    <text evidence="2">The sequence shown here is derived from an EMBL/GenBank/DDBJ whole genome shotgun (WGS) entry which is preliminary data.</text>
</comment>
<dbReference type="RefSeq" id="WP_163764966.1">
    <property type="nucleotide sequence ID" value="NZ_JAAGYR010000022.1"/>
</dbReference>
<name>A0A6L9YA28_9BURK</name>
<dbReference type="InterPro" id="IPR011579">
    <property type="entry name" value="ATPase_dom"/>
</dbReference>
<dbReference type="SUPFAM" id="SSF52540">
    <property type="entry name" value="P-loop containing nucleoside triphosphate hydrolases"/>
    <property type="match status" value="1"/>
</dbReference>
<accession>A0A6L9YA28</accession>
<keyword evidence="3" id="KW-1185">Reference proteome</keyword>
<dbReference type="EMBL" id="JAAGYR010000022">
    <property type="protein sequence ID" value="NEN76574.1"/>
    <property type="molecule type" value="Genomic_DNA"/>
</dbReference>
<proteinExistence type="predicted"/>